<dbReference type="InterPro" id="IPR020615">
    <property type="entry name" value="Thiolase_acyl_enz_int_AS"/>
</dbReference>
<evidence type="ECO:0000313" key="17">
    <source>
        <dbReference type="Proteomes" id="UP000248795"/>
    </source>
</evidence>
<evidence type="ECO:0000256" key="6">
    <source>
        <dbReference type="ARBA" id="ARBA00022679"/>
    </source>
</evidence>
<dbReference type="SUPFAM" id="SSF53901">
    <property type="entry name" value="Thiolase-like"/>
    <property type="match status" value="2"/>
</dbReference>
<comment type="similarity">
    <text evidence="2 13">Belongs to the thiolase-like superfamily. Beta-ketoacyl-ACP synthases family.</text>
</comment>
<dbReference type="SMART" id="SM00825">
    <property type="entry name" value="PKS_KS"/>
    <property type="match status" value="1"/>
</dbReference>
<protein>
    <recommendedName>
        <fullName evidence="11">Nodulation protein E</fullName>
    </recommendedName>
    <alternativeName>
        <fullName evidence="12">Host-specificity of nodulation protein B</fullName>
    </alternativeName>
</protein>
<keyword evidence="9 14" id="KW-0472">Membrane</keyword>
<evidence type="ECO:0000256" key="2">
    <source>
        <dbReference type="ARBA" id="ARBA00008467"/>
    </source>
</evidence>
<dbReference type="RefSeq" id="WP_111197715.1">
    <property type="nucleotide sequence ID" value="NZ_QKVK01000003.1"/>
</dbReference>
<dbReference type="InterPro" id="IPR020841">
    <property type="entry name" value="PKS_Beta-ketoAc_synthase_dom"/>
</dbReference>
<keyword evidence="3" id="KW-0536">Nodulation</keyword>
<dbReference type="InterPro" id="IPR016039">
    <property type="entry name" value="Thiolase-like"/>
</dbReference>
<dbReference type="GO" id="GO:0005886">
    <property type="term" value="C:plasma membrane"/>
    <property type="evidence" value="ECO:0007669"/>
    <property type="project" value="UniProtKB-SubCell"/>
</dbReference>
<dbReference type="GO" id="GO:0006633">
    <property type="term" value="P:fatty acid biosynthetic process"/>
    <property type="evidence" value="ECO:0007669"/>
    <property type="project" value="InterPro"/>
</dbReference>
<evidence type="ECO:0000256" key="1">
    <source>
        <dbReference type="ARBA" id="ARBA00004533"/>
    </source>
</evidence>
<reference evidence="17" key="1">
    <citation type="submission" date="2018-06" db="EMBL/GenBank/DDBJ databases">
        <title>Aestuariibacter litoralis strain KCTC 52945T.</title>
        <authorList>
            <person name="Li X."/>
            <person name="Salam N."/>
            <person name="Li J.-L."/>
            <person name="Chen Y.-M."/>
            <person name="Yang Z.-W."/>
            <person name="Zhang L.-Y."/>
            <person name="Han M.-X."/>
            <person name="Xiao M."/>
            <person name="Li W.-J."/>
        </authorList>
    </citation>
    <scope>NUCLEOTIDE SEQUENCE [LARGE SCALE GENOMIC DNA]</scope>
    <source>
        <strain evidence="17">KCTC 52945</strain>
    </source>
</reference>
<dbReference type="GO" id="GO:0004315">
    <property type="term" value="F:3-oxoacyl-[acyl-carrier-protein] synthase activity"/>
    <property type="evidence" value="ECO:0007669"/>
    <property type="project" value="InterPro"/>
</dbReference>
<feature type="transmembrane region" description="Helical" evidence="14">
    <location>
        <begin position="7"/>
        <end position="26"/>
    </location>
</feature>
<comment type="caution">
    <text evidence="16">The sequence shown here is derived from an EMBL/GenBank/DDBJ whole genome shotgun (WGS) entry which is preliminary data.</text>
</comment>
<dbReference type="InterPro" id="IPR014030">
    <property type="entry name" value="Ketoacyl_synth_N"/>
</dbReference>
<dbReference type="InterPro" id="IPR000794">
    <property type="entry name" value="Beta-ketoacyl_synthase"/>
</dbReference>
<evidence type="ECO:0000256" key="11">
    <source>
        <dbReference type="ARBA" id="ARBA00039445"/>
    </source>
</evidence>
<dbReference type="Gene3D" id="3.40.47.10">
    <property type="match status" value="1"/>
</dbReference>
<gene>
    <name evidence="16" type="ORF">DK847_08430</name>
</gene>
<dbReference type="InterPro" id="IPR018201">
    <property type="entry name" value="Ketoacyl_synth_AS"/>
</dbReference>
<feature type="domain" description="Ketosynthase family 3 (KS3)" evidence="15">
    <location>
        <begin position="4"/>
        <end position="403"/>
    </location>
</feature>
<keyword evidence="5" id="KW-0997">Cell inner membrane</keyword>
<evidence type="ECO:0000256" key="4">
    <source>
        <dbReference type="ARBA" id="ARBA00022475"/>
    </source>
</evidence>
<evidence type="ECO:0000256" key="12">
    <source>
        <dbReference type="ARBA" id="ARBA00041756"/>
    </source>
</evidence>
<dbReference type="NCBIfam" id="NF005589">
    <property type="entry name" value="PRK07314.1"/>
    <property type="match status" value="1"/>
</dbReference>
<evidence type="ECO:0000256" key="10">
    <source>
        <dbReference type="ARBA" id="ARBA00037576"/>
    </source>
</evidence>
<dbReference type="PROSITE" id="PS00606">
    <property type="entry name" value="KS3_1"/>
    <property type="match status" value="1"/>
</dbReference>
<keyword evidence="8 14" id="KW-1133">Transmembrane helix</keyword>
<dbReference type="PANTHER" id="PTHR11712">
    <property type="entry name" value="POLYKETIDE SYNTHASE-RELATED"/>
    <property type="match status" value="1"/>
</dbReference>
<dbReference type="PROSITE" id="PS00098">
    <property type="entry name" value="THIOLASE_1"/>
    <property type="match status" value="1"/>
</dbReference>
<evidence type="ECO:0000256" key="7">
    <source>
        <dbReference type="ARBA" id="ARBA00022692"/>
    </source>
</evidence>
<name>A0A2W2BB31_9HYPH</name>
<dbReference type="Pfam" id="PF00109">
    <property type="entry name" value="ketoacyl-synt"/>
    <property type="match status" value="1"/>
</dbReference>
<dbReference type="Pfam" id="PF02801">
    <property type="entry name" value="Ketoacyl-synt_C"/>
    <property type="match status" value="1"/>
</dbReference>
<evidence type="ECO:0000256" key="8">
    <source>
        <dbReference type="ARBA" id="ARBA00022989"/>
    </source>
</evidence>
<keyword evidence="17" id="KW-1185">Reference proteome</keyword>
<keyword evidence="6 13" id="KW-0808">Transferase</keyword>
<dbReference type="Proteomes" id="UP000248795">
    <property type="component" value="Unassembled WGS sequence"/>
</dbReference>
<dbReference type="CDD" id="cd00834">
    <property type="entry name" value="KAS_I_II"/>
    <property type="match status" value="1"/>
</dbReference>
<evidence type="ECO:0000259" key="15">
    <source>
        <dbReference type="PROSITE" id="PS52004"/>
    </source>
</evidence>
<organism evidence="16 17">
    <name type="scientific">Aestuariivirga litoralis</name>
    <dbReference type="NCBI Taxonomy" id="2650924"/>
    <lineage>
        <taxon>Bacteria</taxon>
        <taxon>Pseudomonadati</taxon>
        <taxon>Pseudomonadota</taxon>
        <taxon>Alphaproteobacteria</taxon>
        <taxon>Hyphomicrobiales</taxon>
        <taxon>Aestuariivirgaceae</taxon>
        <taxon>Aestuariivirga</taxon>
    </lineage>
</organism>
<evidence type="ECO:0000256" key="5">
    <source>
        <dbReference type="ARBA" id="ARBA00022519"/>
    </source>
</evidence>
<dbReference type="InterPro" id="IPR014031">
    <property type="entry name" value="Ketoacyl_synth_C"/>
</dbReference>
<evidence type="ECO:0000313" key="16">
    <source>
        <dbReference type="EMBL" id="PZF77338.1"/>
    </source>
</evidence>
<evidence type="ECO:0000256" key="13">
    <source>
        <dbReference type="RuleBase" id="RU003694"/>
    </source>
</evidence>
<comment type="subcellular location">
    <subcellularLocation>
        <location evidence="1">Cell inner membrane</location>
    </subcellularLocation>
</comment>
<dbReference type="AlphaFoldDB" id="A0A2W2BB31"/>
<proteinExistence type="inferred from homology"/>
<evidence type="ECO:0000256" key="9">
    <source>
        <dbReference type="ARBA" id="ARBA00023136"/>
    </source>
</evidence>
<comment type="function">
    <text evidence="10">Proposed to synthesize NOD factor fatty acyl chain. Involved in the synthesis of a highly unsaturated fatty acid moiety, which forms part of a lipo-oligosaccharide that is responsible for host specificity.</text>
</comment>
<evidence type="ECO:0000256" key="14">
    <source>
        <dbReference type="SAM" id="Phobius"/>
    </source>
</evidence>
<sequence>MGSRPRVFITGMGAVTALGLGVNSLWDATREGRTGVRVLALPRTSNQQVKRAAHLPDFDAATLLPAETIRSTDRFAQMALVAAREALADAGWPASTPLGTRAAVLVGSGIGGATTSDIEHYKFYQSHERTDPMTIPKVMPNAAASHLSMAFGAKGMSLAVSSACSSSSQAIGLGLMLLRQGLADRALVGGSECLITPATFRAWETLRVMTLRDCRPFSAGRDGMVLGEGAAMLMLETEQSARERGARPHVELAGFGSTSDAGDIVRPDATGAATAMQLAIADAGLEADDIDYVNAHGTGTILNDRSESEALLRVFGSGVDRLSVSSTKPIHGHTLGAAGALELVVTVKATQADVAPPTINWQGPDRDCLRDPVPNLARPVSISAAMSNSFAFGGINASLIVRKASAQ</sequence>
<evidence type="ECO:0000256" key="3">
    <source>
        <dbReference type="ARBA" id="ARBA00022458"/>
    </source>
</evidence>
<keyword evidence="7 14" id="KW-0812">Transmembrane</keyword>
<accession>A0A2W2BB31</accession>
<dbReference type="PANTHER" id="PTHR11712:SF352">
    <property type="entry name" value="3-OXOACYL-[ACYL-CARRIER-PROTEIN] SYNTHASE"/>
    <property type="match status" value="1"/>
</dbReference>
<dbReference type="PROSITE" id="PS52004">
    <property type="entry name" value="KS3_2"/>
    <property type="match status" value="1"/>
</dbReference>
<keyword evidence="4" id="KW-1003">Cell membrane</keyword>
<dbReference type="EMBL" id="QKVK01000003">
    <property type="protein sequence ID" value="PZF77338.1"/>
    <property type="molecule type" value="Genomic_DNA"/>
</dbReference>